<feature type="domain" description="Beta-galactosidase trimerisation" evidence="10">
    <location>
        <begin position="402"/>
        <end position="596"/>
    </location>
</feature>
<evidence type="ECO:0000313" key="11">
    <source>
        <dbReference type="EMBL" id="MDY0746923.1"/>
    </source>
</evidence>
<accession>A0ABU5DKU0</accession>
<dbReference type="RefSeq" id="WP_320424894.1">
    <property type="nucleotide sequence ID" value="NZ_JAXCLA010000007.1"/>
</dbReference>
<dbReference type="InterPro" id="IPR003476">
    <property type="entry name" value="Glyco_hydro_42"/>
</dbReference>
<dbReference type="Gene3D" id="3.40.50.880">
    <property type="match status" value="1"/>
</dbReference>
<dbReference type="SUPFAM" id="SSF51445">
    <property type="entry name" value="(Trans)glycosidases"/>
    <property type="match status" value="1"/>
</dbReference>
<evidence type="ECO:0000256" key="6">
    <source>
        <dbReference type="ARBA" id="ARBA00022833"/>
    </source>
</evidence>
<dbReference type="InterPro" id="IPR013780">
    <property type="entry name" value="Glyco_hydro_b"/>
</dbReference>
<dbReference type="InterPro" id="IPR013529">
    <property type="entry name" value="Glyco_hydro_42_N"/>
</dbReference>
<organism evidence="11 12">
    <name type="scientific">Roseateles agri</name>
    <dbReference type="NCBI Taxonomy" id="3098619"/>
    <lineage>
        <taxon>Bacteria</taxon>
        <taxon>Pseudomonadati</taxon>
        <taxon>Pseudomonadota</taxon>
        <taxon>Betaproteobacteria</taxon>
        <taxon>Burkholderiales</taxon>
        <taxon>Sphaerotilaceae</taxon>
        <taxon>Roseateles</taxon>
    </lineage>
</organism>
<dbReference type="Gene3D" id="3.20.20.80">
    <property type="entry name" value="Glycosidases"/>
    <property type="match status" value="1"/>
</dbReference>
<feature type="domain" description="Glycoside hydrolase family 42 N-terminal" evidence="9">
    <location>
        <begin position="6"/>
        <end position="393"/>
    </location>
</feature>
<evidence type="ECO:0000259" key="9">
    <source>
        <dbReference type="Pfam" id="PF02449"/>
    </source>
</evidence>
<dbReference type="InterPro" id="IPR029062">
    <property type="entry name" value="Class_I_gatase-like"/>
</dbReference>
<name>A0ABU5DKU0_9BURK</name>
<evidence type="ECO:0000259" key="10">
    <source>
        <dbReference type="Pfam" id="PF08532"/>
    </source>
</evidence>
<comment type="caution">
    <text evidence="11">The sequence shown here is derived from an EMBL/GenBank/DDBJ whole genome shotgun (WGS) entry which is preliminary data.</text>
</comment>
<keyword evidence="12" id="KW-1185">Reference proteome</keyword>
<keyword evidence="6" id="KW-0862">Zinc</keyword>
<evidence type="ECO:0000313" key="12">
    <source>
        <dbReference type="Proteomes" id="UP001285263"/>
    </source>
</evidence>
<dbReference type="EC" id="3.2.1.23" evidence="3 8"/>
<dbReference type="Pfam" id="PF08532">
    <property type="entry name" value="Glyco_hydro_42M"/>
    <property type="match status" value="1"/>
</dbReference>
<dbReference type="SUPFAM" id="SSF52317">
    <property type="entry name" value="Class I glutamine amidotransferase-like"/>
    <property type="match status" value="1"/>
</dbReference>
<keyword evidence="5 8" id="KW-0378">Hydrolase</keyword>
<dbReference type="SUPFAM" id="SSF51011">
    <property type="entry name" value="Glycosyl hydrolase domain"/>
    <property type="match status" value="1"/>
</dbReference>
<proteinExistence type="inferred from homology"/>
<sequence length="652" mass="72375">MKLGVCYYPEQWDEALWADDARRMKEMGISTVRIAEFAWGLMEPRPGEYDWAWLDRAIEVLTAQGLEIVMCTPTGAPPHWLSKQHPDIHAIDQDGHVKQFGSRRHYDFSSDAFFEASRKIVTAIAQRYGRHPAVVAWQTDNEYGCHGTITSFSPDALRRFRQWLAERYGHSIDKLNAAWGHAFWSMQYASFEDIGFPVHTAAPPNPSHQLAWKRFGSDEVIRYNRLHVDILREHSPGVPVLHNFMAFMGDFEHHEVGRDLDIASWDNYPLGFLDTMKFFEDEDRQRYRRCGHPDVSAFHHDLYRGVVASRRWWVMEQQPGPVNWAPWNALPQPGMVRAWTWEAFAHGAELVSYFRWRQAPVAQEQMHAGLHTPDDVLSPGGEEAMVVARELASMPAEATRPAEVALVVDYASNWATEILPNSPDFEIHALQLAWYGALRKLGLNVDIVPQSADLSGYALVVAPTIALPSAAFVESLKATRAQVLLGPRCGAKSDEIRIPEGLPPGPLRALLPGLRVVSVEGLRPGVALAADGALLGASITRWRELLDAPAGLAVEARYADGAPALVKHGHVRYLAGWLTGMGLEALISTVAQEAGLAVGKPLPEGLRLRRRGDIQFAVHYGTSPVQVPAPAGTQFLLGGPVLETAGVAAWKV</sequence>
<reference evidence="11 12" key="1">
    <citation type="submission" date="2023-11" db="EMBL/GenBank/DDBJ databases">
        <title>Paucibacter sp. nov., isolated from fresh soil in Korea.</title>
        <authorList>
            <person name="Le N.T.T."/>
        </authorList>
    </citation>
    <scope>NUCLEOTIDE SEQUENCE [LARGE SCALE GENOMIC DNA]</scope>
    <source>
        <strain evidence="11 12">R3-3</strain>
    </source>
</reference>
<evidence type="ECO:0000256" key="5">
    <source>
        <dbReference type="ARBA" id="ARBA00022801"/>
    </source>
</evidence>
<dbReference type="InterPro" id="IPR013738">
    <property type="entry name" value="Beta_galactosidase_Trimer"/>
</dbReference>
<evidence type="ECO:0000256" key="7">
    <source>
        <dbReference type="ARBA" id="ARBA00023295"/>
    </source>
</evidence>
<evidence type="ECO:0000256" key="3">
    <source>
        <dbReference type="ARBA" id="ARBA00012756"/>
    </source>
</evidence>
<evidence type="ECO:0000256" key="1">
    <source>
        <dbReference type="ARBA" id="ARBA00001412"/>
    </source>
</evidence>
<keyword evidence="7 8" id="KW-0326">Glycosidase</keyword>
<protein>
    <recommendedName>
        <fullName evidence="3 8">Beta-galactosidase</fullName>
        <shortName evidence="8">Beta-gal</shortName>
        <ecNumber evidence="3 8">3.2.1.23</ecNumber>
    </recommendedName>
</protein>
<comment type="similarity">
    <text evidence="2 8">Belongs to the glycosyl hydrolase 42 family.</text>
</comment>
<keyword evidence="4" id="KW-0479">Metal-binding</keyword>
<evidence type="ECO:0000256" key="4">
    <source>
        <dbReference type="ARBA" id="ARBA00022723"/>
    </source>
</evidence>
<gene>
    <name evidence="11" type="ORF">SNE35_20590</name>
</gene>
<dbReference type="CDD" id="cd03143">
    <property type="entry name" value="A4_beta-galactosidase_middle_domain"/>
    <property type="match status" value="1"/>
</dbReference>
<dbReference type="PANTHER" id="PTHR36447">
    <property type="entry name" value="BETA-GALACTOSIDASE GANA"/>
    <property type="match status" value="1"/>
</dbReference>
<dbReference type="PANTHER" id="PTHR36447:SF2">
    <property type="entry name" value="BETA-GALACTOSIDASE YESZ"/>
    <property type="match status" value="1"/>
</dbReference>
<dbReference type="Proteomes" id="UP001285263">
    <property type="component" value="Unassembled WGS sequence"/>
</dbReference>
<evidence type="ECO:0000256" key="8">
    <source>
        <dbReference type="PIRNR" id="PIRNR001084"/>
    </source>
</evidence>
<comment type="catalytic activity">
    <reaction evidence="1 8">
        <text>Hydrolysis of terminal non-reducing beta-D-galactose residues in beta-D-galactosides.</text>
        <dbReference type="EC" id="3.2.1.23"/>
    </reaction>
</comment>
<dbReference type="Gene3D" id="2.60.40.1180">
    <property type="entry name" value="Golgi alpha-mannosidase II"/>
    <property type="match status" value="1"/>
</dbReference>
<dbReference type="EMBL" id="JAXCLA010000007">
    <property type="protein sequence ID" value="MDY0746923.1"/>
    <property type="molecule type" value="Genomic_DNA"/>
</dbReference>
<dbReference type="Pfam" id="PF02449">
    <property type="entry name" value="Glyco_hydro_42"/>
    <property type="match status" value="1"/>
</dbReference>
<evidence type="ECO:0000256" key="2">
    <source>
        <dbReference type="ARBA" id="ARBA00005940"/>
    </source>
</evidence>
<dbReference type="InterPro" id="IPR017853">
    <property type="entry name" value="GH"/>
</dbReference>
<dbReference type="PIRSF" id="PIRSF001084">
    <property type="entry name" value="B-galactosidase"/>
    <property type="match status" value="1"/>
</dbReference>